<proteinExistence type="predicted"/>
<protein>
    <recommendedName>
        <fullName evidence="3">HEPN domain-containing protein</fullName>
    </recommendedName>
</protein>
<evidence type="ECO:0000313" key="2">
    <source>
        <dbReference type="Proteomes" id="UP000013243"/>
    </source>
</evidence>
<name>A0A1B1A0R3_9RHOB</name>
<evidence type="ECO:0000313" key="1">
    <source>
        <dbReference type="EMBL" id="ANP40170.1"/>
    </source>
</evidence>
<sequence>MSSDQSDLDSYAQAYLLAFEAMYHFGTEESRGHTYWFGPVYHNLGMAAELCFKHFLHTNSGTFDRTHDLCALYAGVRKLLPDPISFERDLGEVAKQWCEPSGDLKARLTTKEARVSYYVFWLQLSLLNQTYYRDQCSHSRFKTRYPTPTDMTYYPINCALIANGVRALLESEQYQR</sequence>
<dbReference type="STRING" id="1265309.K529_005260"/>
<dbReference type="KEGG" id="rmb:K529_005260"/>
<gene>
    <name evidence="1" type="ORF">K529_005260</name>
</gene>
<dbReference type="EMBL" id="CP015230">
    <property type="protein sequence ID" value="ANP40170.1"/>
    <property type="molecule type" value="Genomic_DNA"/>
</dbReference>
<organism evidence="1 2">
    <name type="scientific">Tritonibacter mobilis F1926</name>
    <dbReference type="NCBI Taxonomy" id="1265309"/>
    <lineage>
        <taxon>Bacteria</taxon>
        <taxon>Pseudomonadati</taxon>
        <taxon>Pseudomonadota</taxon>
        <taxon>Alphaproteobacteria</taxon>
        <taxon>Rhodobacterales</taxon>
        <taxon>Paracoccaceae</taxon>
        <taxon>Tritonibacter</taxon>
    </lineage>
</organism>
<evidence type="ECO:0008006" key="3">
    <source>
        <dbReference type="Google" id="ProtNLM"/>
    </source>
</evidence>
<accession>A0A1B1A0R3</accession>
<reference evidence="1 2" key="1">
    <citation type="journal article" date="2016" name="ISME J.">
        <title>Global occurrence and heterogeneity of the Roseobacter-clade species Ruegeria mobilis.</title>
        <authorList>
            <person name="Sonnenschein E."/>
            <person name="Gram L."/>
        </authorList>
    </citation>
    <scope>NUCLEOTIDE SEQUENCE [LARGE SCALE GENOMIC DNA]</scope>
    <source>
        <strain evidence="1 2">F1926</strain>
    </source>
</reference>
<dbReference type="Proteomes" id="UP000013243">
    <property type="component" value="Chromosome"/>
</dbReference>
<dbReference type="AlphaFoldDB" id="A0A1B1A0R3"/>